<dbReference type="PANTHER" id="PTHR46067">
    <property type="entry name" value="ACYL-COA N-ACYLTRANSFERASES (NAT) SUPERFAMILY PROTEIN"/>
    <property type="match status" value="1"/>
</dbReference>
<dbReference type="EMBL" id="KI630320">
    <property type="protein sequence ID" value="EYU41471.1"/>
    <property type="molecule type" value="Genomic_DNA"/>
</dbReference>
<keyword evidence="3" id="KW-1185">Reference proteome</keyword>
<feature type="domain" description="N-acetyltransferase" evidence="1">
    <location>
        <begin position="4"/>
        <end position="167"/>
    </location>
</feature>
<protein>
    <recommendedName>
        <fullName evidence="1">N-acetyltransferase domain-containing protein</fullName>
    </recommendedName>
</protein>
<accession>A0A022RND1</accession>
<dbReference type="PANTHER" id="PTHR46067:SF27">
    <property type="entry name" value="ACYL-COA N-ACYLTRANSFERASES (NAT) SUPERFAMILY PROTEIN"/>
    <property type="match status" value="1"/>
</dbReference>
<dbReference type="SUPFAM" id="SSF55729">
    <property type="entry name" value="Acyl-CoA N-acyltransferases (Nat)"/>
    <property type="match status" value="1"/>
</dbReference>
<gene>
    <name evidence="2" type="ORF">MIMGU_mgv1a020258mg</name>
</gene>
<dbReference type="InterPro" id="IPR000182">
    <property type="entry name" value="GNAT_dom"/>
</dbReference>
<evidence type="ECO:0000259" key="1">
    <source>
        <dbReference type="PROSITE" id="PS51186"/>
    </source>
</evidence>
<dbReference type="STRING" id="4155.A0A022RND1"/>
<dbReference type="GO" id="GO:0016747">
    <property type="term" value="F:acyltransferase activity, transferring groups other than amino-acyl groups"/>
    <property type="evidence" value="ECO:0007669"/>
    <property type="project" value="InterPro"/>
</dbReference>
<sequence>MTNITLRPIELSDVDDFMTWATDERVTRFCLWSTYTSKEQAVDYIKNHAIPHPWLRLICLDDNRAVGSITVTPCTDSGYDRCRAKIGYVVAHEYWGRGIATLAVKTAAAAIFKEWPHLRRLEGVADVDNRGSQRVLEKSGFEREGVLRNYVELKGKIVDVVMYSIVV</sequence>
<dbReference type="InterPro" id="IPR016181">
    <property type="entry name" value="Acyl_CoA_acyltransferase"/>
</dbReference>
<dbReference type="Pfam" id="PF13302">
    <property type="entry name" value="Acetyltransf_3"/>
    <property type="match status" value="1"/>
</dbReference>
<dbReference type="Gene3D" id="3.40.630.30">
    <property type="match status" value="1"/>
</dbReference>
<reference evidence="2 3" key="1">
    <citation type="journal article" date="2013" name="Proc. Natl. Acad. Sci. U.S.A.">
        <title>Fine-scale variation in meiotic recombination in Mimulus inferred from population shotgun sequencing.</title>
        <authorList>
            <person name="Hellsten U."/>
            <person name="Wright K.M."/>
            <person name="Jenkins J."/>
            <person name="Shu S."/>
            <person name="Yuan Y."/>
            <person name="Wessler S.R."/>
            <person name="Schmutz J."/>
            <person name="Willis J.H."/>
            <person name="Rokhsar D.S."/>
        </authorList>
    </citation>
    <scope>NUCLEOTIDE SEQUENCE [LARGE SCALE GENOMIC DNA]</scope>
    <source>
        <strain evidence="3">cv. DUN x IM62</strain>
    </source>
</reference>
<dbReference type="PROSITE" id="PS51186">
    <property type="entry name" value="GNAT"/>
    <property type="match status" value="1"/>
</dbReference>
<dbReference type="eggNOG" id="ENOG502RXXF">
    <property type="taxonomic scope" value="Eukaryota"/>
</dbReference>
<organism evidence="2 3">
    <name type="scientific">Erythranthe guttata</name>
    <name type="common">Yellow monkey flower</name>
    <name type="synonym">Mimulus guttatus</name>
    <dbReference type="NCBI Taxonomy" id="4155"/>
    <lineage>
        <taxon>Eukaryota</taxon>
        <taxon>Viridiplantae</taxon>
        <taxon>Streptophyta</taxon>
        <taxon>Embryophyta</taxon>
        <taxon>Tracheophyta</taxon>
        <taxon>Spermatophyta</taxon>
        <taxon>Magnoliopsida</taxon>
        <taxon>eudicotyledons</taxon>
        <taxon>Gunneridae</taxon>
        <taxon>Pentapetalae</taxon>
        <taxon>asterids</taxon>
        <taxon>lamiids</taxon>
        <taxon>Lamiales</taxon>
        <taxon>Phrymaceae</taxon>
        <taxon>Erythranthe</taxon>
    </lineage>
</organism>
<name>A0A022RND1_ERYGU</name>
<dbReference type="Proteomes" id="UP000030748">
    <property type="component" value="Unassembled WGS sequence"/>
</dbReference>
<evidence type="ECO:0000313" key="2">
    <source>
        <dbReference type="EMBL" id="EYU41471.1"/>
    </source>
</evidence>
<proteinExistence type="predicted"/>
<dbReference type="AlphaFoldDB" id="A0A022RND1"/>
<evidence type="ECO:0000313" key="3">
    <source>
        <dbReference type="Proteomes" id="UP000030748"/>
    </source>
</evidence>